<evidence type="ECO:0000256" key="4">
    <source>
        <dbReference type="ARBA" id="ARBA00022759"/>
    </source>
</evidence>
<dbReference type="Proteomes" id="UP000010478">
    <property type="component" value="Chromosome"/>
</dbReference>
<keyword evidence="3" id="KW-0540">Nuclease</keyword>
<accession>K9VD40</accession>
<evidence type="ECO:0000313" key="8">
    <source>
        <dbReference type="EMBL" id="AFZ05424.1"/>
    </source>
</evidence>
<keyword evidence="2" id="KW-1277">Toxin-antitoxin system</keyword>
<evidence type="ECO:0000256" key="2">
    <source>
        <dbReference type="ARBA" id="ARBA00022649"/>
    </source>
</evidence>
<keyword evidence="6" id="KW-0694">RNA-binding</keyword>
<evidence type="ECO:0000256" key="1">
    <source>
        <dbReference type="ARBA" id="ARBA00006620"/>
    </source>
</evidence>
<evidence type="ECO:0000256" key="7">
    <source>
        <dbReference type="ARBA" id="ARBA00023016"/>
    </source>
</evidence>
<reference evidence="8 9" key="1">
    <citation type="submission" date="2012-05" db="EMBL/GenBank/DDBJ databases">
        <title>Finished chromosome of genome of Oscillatoria sp. PCC 7112.</title>
        <authorList>
            <consortium name="US DOE Joint Genome Institute"/>
            <person name="Gugger M."/>
            <person name="Coursin T."/>
            <person name="Rippka R."/>
            <person name="Tandeau De Marsac N."/>
            <person name="Huntemann M."/>
            <person name="Wei C.-L."/>
            <person name="Han J."/>
            <person name="Detter J.C."/>
            <person name="Han C."/>
            <person name="Tapia R."/>
            <person name="Davenport K."/>
            <person name="Daligault H."/>
            <person name="Erkkila T."/>
            <person name="Gu W."/>
            <person name="Munk A.C.C."/>
            <person name="Teshima H."/>
            <person name="Xu Y."/>
            <person name="Chain P."/>
            <person name="Chen A."/>
            <person name="Krypides N."/>
            <person name="Mavromatis K."/>
            <person name="Markowitz V."/>
            <person name="Szeto E."/>
            <person name="Ivanova N."/>
            <person name="Mikhailova N."/>
            <person name="Ovchinnikova G."/>
            <person name="Pagani I."/>
            <person name="Pati A."/>
            <person name="Goodwin L."/>
            <person name="Peters L."/>
            <person name="Pitluck S."/>
            <person name="Woyke T."/>
            <person name="Kerfeld C."/>
        </authorList>
    </citation>
    <scope>NUCLEOTIDE SEQUENCE [LARGE SCALE GENOMIC DNA]</scope>
    <source>
        <strain evidence="8 9">PCC 7112</strain>
    </source>
</reference>
<dbReference type="GO" id="GO:0004519">
    <property type="term" value="F:endonuclease activity"/>
    <property type="evidence" value="ECO:0007669"/>
    <property type="project" value="UniProtKB-KW"/>
</dbReference>
<dbReference type="Pfam" id="PF07927">
    <property type="entry name" value="HicA_toxin"/>
    <property type="match status" value="1"/>
</dbReference>
<dbReference type="Gene3D" id="3.30.920.30">
    <property type="entry name" value="Hypothetical protein"/>
    <property type="match status" value="1"/>
</dbReference>
<dbReference type="SUPFAM" id="SSF54786">
    <property type="entry name" value="YcfA/nrd intein domain"/>
    <property type="match status" value="1"/>
</dbReference>
<name>K9VD40_9CYAN</name>
<keyword evidence="5" id="KW-0378">Hydrolase</keyword>
<organism evidence="8 9">
    <name type="scientific">Phormidium nigroviride PCC 7112</name>
    <dbReference type="NCBI Taxonomy" id="179408"/>
    <lineage>
        <taxon>Bacteria</taxon>
        <taxon>Bacillati</taxon>
        <taxon>Cyanobacteriota</taxon>
        <taxon>Cyanophyceae</taxon>
        <taxon>Oscillatoriophycideae</taxon>
        <taxon>Oscillatoriales</taxon>
        <taxon>Oscillatoriaceae</taxon>
        <taxon>Phormidium</taxon>
    </lineage>
</organism>
<proteinExistence type="inferred from homology"/>
<dbReference type="RefSeq" id="WP_015174752.1">
    <property type="nucleotide sequence ID" value="NC_019729.1"/>
</dbReference>
<sequence>MGKLRVLSAAQVCQILEQYDFVQVRQRGSHIIMQHRLPNTTVTVPVPNYSEIKIGTLQSIIRQSGLPRYLFEVNE</sequence>
<dbReference type="HOGENOM" id="CLU_164851_6_4_3"/>
<keyword evidence="9" id="KW-1185">Reference proteome</keyword>
<evidence type="ECO:0000256" key="3">
    <source>
        <dbReference type="ARBA" id="ARBA00022722"/>
    </source>
</evidence>
<evidence type="ECO:0000313" key="9">
    <source>
        <dbReference type="Proteomes" id="UP000010478"/>
    </source>
</evidence>
<evidence type="ECO:0000256" key="5">
    <source>
        <dbReference type="ARBA" id="ARBA00022801"/>
    </source>
</evidence>
<dbReference type="GO" id="GO:0016787">
    <property type="term" value="F:hydrolase activity"/>
    <property type="evidence" value="ECO:0007669"/>
    <property type="project" value="UniProtKB-KW"/>
</dbReference>
<dbReference type="InterPro" id="IPR012933">
    <property type="entry name" value="HicA_mRNA_interferase"/>
</dbReference>
<dbReference type="PATRIC" id="fig|179408.3.peg.1055"/>
<dbReference type="STRING" id="179408.Osc7112_0845"/>
<gene>
    <name evidence="8" type="ORF">Osc7112_0845</name>
</gene>
<dbReference type="KEGG" id="oni:Osc7112_0845"/>
<protein>
    <submittedName>
        <fullName evidence="8">YcfA family protein</fullName>
    </submittedName>
</protein>
<comment type="similarity">
    <text evidence="1">Belongs to the HicA mRNA interferase family.</text>
</comment>
<dbReference type="GO" id="GO:0003729">
    <property type="term" value="F:mRNA binding"/>
    <property type="evidence" value="ECO:0007669"/>
    <property type="project" value="InterPro"/>
</dbReference>
<dbReference type="AlphaFoldDB" id="K9VD40"/>
<evidence type="ECO:0000256" key="6">
    <source>
        <dbReference type="ARBA" id="ARBA00022884"/>
    </source>
</evidence>
<dbReference type="InterPro" id="IPR038570">
    <property type="entry name" value="HicA_sf"/>
</dbReference>
<keyword evidence="4" id="KW-0255">Endonuclease</keyword>
<dbReference type="eggNOG" id="COG1724">
    <property type="taxonomic scope" value="Bacteria"/>
</dbReference>
<keyword evidence="7" id="KW-0346">Stress response</keyword>
<dbReference type="OrthoDB" id="121656at2"/>
<dbReference type="EMBL" id="CP003614">
    <property type="protein sequence ID" value="AFZ05424.1"/>
    <property type="molecule type" value="Genomic_DNA"/>
</dbReference>